<accession>A0A4Y9XN13</accession>
<dbReference type="Proteomes" id="UP000298390">
    <property type="component" value="Unassembled WGS sequence"/>
</dbReference>
<feature type="region of interest" description="Disordered" evidence="1">
    <location>
        <begin position="1"/>
        <end position="25"/>
    </location>
</feature>
<sequence>MKIKPSSWSPVDYGEHGPAIPDHPLPNAPVFCLRLRTRKQHGWTATSCFVWTRDGGQWTTIAELGKKGKKKKARRVGLGPRSESGGSGWVAGHAQDDCWRELGLGATNGER</sequence>
<evidence type="ECO:0000313" key="2">
    <source>
        <dbReference type="EMBL" id="TFY51714.1"/>
    </source>
</evidence>
<evidence type="ECO:0000313" key="3">
    <source>
        <dbReference type="Proteomes" id="UP000298390"/>
    </source>
</evidence>
<evidence type="ECO:0000256" key="1">
    <source>
        <dbReference type="SAM" id="MobiDB-lite"/>
    </source>
</evidence>
<name>A0A4Y9XN13_9APHY</name>
<feature type="region of interest" description="Disordered" evidence="1">
    <location>
        <begin position="69"/>
        <end position="90"/>
    </location>
</feature>
<dbReference type="AlphaFoldDB" id="A0A4Y9XN13"/>
<reference evidence="2 3" key="1">
    <citation type="submission" date="2019-01" db="EMBL/GenBank/DDBJ databases">
        <title>Genome sequencing of the rare red list fungi Fomitopsis rosea.</title>
        <authorList>
            <person name="Buettner E."/>
            <person name="Kellner H."/>
        </authorList>
    </citation>
    <scope>NUCLEOTIDE SEQUENCE [LARGE SCALE GENOMIC DNA]</scope>
    <source>
        <strain evidence="2 3">DSM 105464</strain>
    </source>
</reference>
<protein>
    <submittedName>
        <fullName evidence="2">Uncharacterized protein</fullName>
    </submittedName>
</protein>
<dbReference type="EMBL" id="SEKV01001121">
    <property type="protein sequence ID" value="TFY51714.1"/>
    <property type="molecule type" value="Genomic_DNA"/>
</dbReference>
<proteinExistence type="predicted"/>
<gene>
    <name evidence="2" type="ORF">EVJ58_g10422</name>
</gene>
<organism evidence="2 3">
    <name type="scientific">Rhodofomes roseus</name>
    <dbReference type="NCBI Taxonomy" id="34475"/>
    <lineage>
        <taxon>Eukaryota</taxon>
        <taxon>Fungi</taxon>
        <taxon>Dikarya</taxon>
        <taxon>Basidiomycota</taxon>
        <taxon>Agaricomycotina</taxon>
        <taxon>Agaricomycetes</taxon>
        <taxon>Polyporales</taxon>
        <taxon>Rhodofomes</taxon>
    </lineage>
</organism>
<comment type="caution">
    <text evidence="2">The sequence shown here is derived from an EMBL/GenBank/DDBJ whole genome shotgun (WGS) entry which is preliminary data.</text>
</comment>